<organism evidence="1 2">
    <name type="scientific">Panacagrimonas perspica</name>
    <dbReference type="NCBI Taxonomy" id="381431"/>
    <lineage>
        <taxon>Bacteria</taxon>
        <taxon>Pseudomonadati</taxon>
        <taxon>Pseudomonadota</taxon>
        <taxon>Gammaproteobacteria</taxon>
        <taxon>Nevskiales</taxon>
        <taxon>Nevskiaceae</taxon>
        <taxon>Panacagrimonas</taxon>
    </lineage>
</organism>
<dbReference type="AlphaFoldDB" id="A0A4R7PEX4"/>
<comment type="caution">
    <text evidence="1">The sequence shown here is derived from an EMBL/GenBank/DDBJ whole genome shotgun (WGS) entry which is preliminary data.</text>
</comment>
<keyword evidence="2" id="KW-1185">Reference proteome</keyword>
<protein>
    <submittedName>
        <fullName evidence="1">Uncharacterized protein</fullName>
    </submittedName>
</protein>
<sequence>MSRPSLLDRMRTRLTVCHPVLDATNGPCLVLGSAPDPVLPAGHAVHWTFVSVNASQAGAAKAGIQRIPDLTVMSGQMLGIKPENLAGQEALRDGCTTQLLLVERGVSARQARPALRALNYRYGALRTMDHWQRASLTYRLLGEHLATGSGESKISTGVFAALLAASLGYGPIVMCGFSLSHDGHSYNPLGHRRQHREVDAHALRMFGEKRLAVFTSDPAFAKSSGLPLWDGSHRPTVRSGPIWSDPSPSLQT</sequence>
<accession>A0A4R7PEX4</accession>
<gene>
    <name evidence="1" type="ORF">DFR24_1254</name>
</gene>
<dbReference type="EMBL" id="SOBT01000008">
    <property type="protein sequence ID" value="TDU31870.1"/>
    <property type="molecule type" value="Genomic_DNA"/>
</dbReference>
<evidence type="ECO:0000313" key="1">
    <source>
        <dbReference type="EMBL" id="TDU31870.1"/>
    </source>
</evidence>
<reference evidence="1 2" key="1">
    <citation type="submission" date="2019-03" db="EMBL/GenBank/DDBJ databases">
        <title>Genomic Encyclopedia of Type Strains, Phase IV (KMG-IV): sequencing the most valuable type-strain genomes for metagenomic binning, comparative biology and taxonomic classification.</title>
        <authorList>
            <person name="Goeker M."/>
        </authorList>
    </citation>
    <scope>NUCLEOTIDE SEQUENCE [LARGE SCALE GENOMIC DNA]</scope>
    <source>
        <strain evidence="1 2">DSM 26377</strain>
    </source>
</reference>
<proteinExistence type="predicted"/>
<evidence type="ECO:0000313" key="2">
    <source>
        <dbReference type="Proteomes" id="UP000295341"/>
    </source>
</evidence>
<dbReference type="Proteomes" id="UP000295341">
    <property type="component" value="Unassembled WGS sequence"/>
</dbReference>
<name>A0A4R7PEX4_9GAMM</name>